<keyword evidence="4 10" id="KW-0418">Kinase</keyword>
<feature type="compositionally biased region" description="Polar residues" evidence="7">
    <location>
        <begin position="391"/>
        <end position="408"/>
    </location>
</feature>
<keyword evidence="1 10" id="KW-0723">Serine/threonine-protein kinase</keyword>
<evidence type="ECO:0000256" key="8">
    <source>
        <dbReference type="SAM" id="Phobius"/>
    </source>
</evidence>
<feature type="transmembrane region" description="Helical" evidence="8">
    <location>
        <begin position="418"/>
        <end position="440"/>
    </location>
</feature>
<dbReference type="PROSITE" id="PS00107">
    <property type="entry name" value="PROTEIN_KINASE_ATP"/>
    <property type="match status" value="1"/>
</dbReference>
<dbReference type="Pfam" id="PF00069">
    <property type="entry name" value="Pkinase"/>
    <property type="match status" value="1"/>
</dbReference>
<evidence type="ECO:0000256" key="7">
    <source>
        <dbReference type="SAM" id="MobiDB-lite"/>
    </source>
</evidence>
<evidence type="ECO:0000259" key="9">
    <source>
        <dbReference type="PROSITE" id="PS50011"/>
    </source>
</evidence>
<evidence type="ECO:0000256" key="2">
    <source>
        <dbReference type="ARBA" id="ARBA00022679"/>
    </source>
</evidence>
<evidence type="ECO:0000256" key="1">
    <source>
        <dbReference type="ARBA" id="ARBA00022527"/>
    </source>
</evidence>
<dbReference type="Gene3D" id="3.30.200.20">
    <property type="entry name" value="Phosphorylase Kinase, domain 1"/>
    <property type="match status" value="1"/>
</dbReference>
<feature type="domain" description="Protein kinase" evidence="9">
    <location>
        <begin position="12"/>
        <end position="299"/>
    </location>
</feature>
<evidence type="ECO:0000313" key="10">
    <source>
        <dbReference type="EMBL" id="RHA20885.1"/>
    </source>
</evidence>
<evidence type="ECO:0000256" key="3">
    <source>
        <dbReference type="ARBA" id="ARBA00022741"/>
    </source>
</evidence>
<evidence type="ECO:0000256" key="6">
    <source>
        <dbReference type="PROSITE-ProRule" id="PRU10141"/>
    </source>
</evidence>
<feature type="region of interest" description="Disordered" evidence="7">
    <location>
        <begin position="481"/>
        <end position="533"/>
    </location>
</feature>
<accession>A0A413RDI7</accession>
<dbReference type="AlphaFoldDB" id="A0A413RDI7"/>
<dbReference type="EMBL" id="QSFD01000001">
    <property type="protein sequence ID" value="RHA20885.1"/>
    <property type="molecule type" value="Genomic_DNA"/>
</dbReference>
<dbReference type="Proteomes" id="UP000284779">
    <property type="component" value="Unassembled WGS sequence"/>
</dbReference>
<comment type="caution">
    <text evidence="10">The sequence shown here is derived from an EMBL/GenBank/DDBJ whole genome shotgun (WGS) entry which is preliminary data.</text>
</comment>
<evidence type="ECO:0000313" key="11">
    <source>
        <dbReference type="Proteomes" id="UP000284779"/>
    </source>
</evidence>
<dbReference type="InterPro" id="IPR000719">
    <property type="entry name" value="Prot_kinase_dom"/>
</dbReference>
<gene>
    <name evidence="10" type="ORF">DW944_01565</name>
</gene>
<sequence length="533" mass="60149">MDSILGRTILGYRVVEKIGSGGFGNVYRVERNNIVGNTTRALKVITLPGENEYIEILNSMGGDREKTNSYFKKELDRVLNEIRVFSLISEKDNHNIVSYYESDVEQTGEFRYNIYILMEMLTPLTKWLQENNLTVGEGLKIGIDIASGLSICHENNIIHRDIKLSNIFVSKDGAFKLGDFGVSKRMNDTTMAGTLKGTPNYIAPEIYIGQEKYNSSVDNYSLGILLYYLFNKKRFPYYPDFPYEYSTEDEDRAFYKRMKYEELSNPVCAPKTVARIIKKAISKPDERYRKTEQLLEDLMEAKNNLTEDELNTPIGFEPVTKESPIVNEKEAKLVENLYGQTDESISFEQYGITMEDTDSIKRQNALTDDEAEKNNRAKIDYNYVTDEKNGNKLSSGGSEINKQELTNESSSEKSKYKWLLIGAIIITCNAMIILLVVYGITNRINNTQGESNNIGNIGETIAQTAIEETTIAETTVAQTTVQETTSQQPVTTTVPATTKAKKKKAKNTTTTKASGSSSKKSNDDDFNFKNVVE</sequence>
<dbReference type="PANTHER" id="PTHR24345:SF0">
    <property type="entry name" value="CELL CYCLE SERINE_THREONINE-PROTEIN KINASE CDC5_MSD2"/>
    <property type="match status" value="1"/>
</dbReference>
<protein>
    <submittedName>
        <fullName evidence="10">Serine/threonine protein kinase</fullName>
    </submittedName>
</protein>
<keyword evidence="5 6" id="KW-0067">ATP-binding</keyword>
<feature type="binding site" evidence="6">
    <location>
        <position position="43"/>
    </location>
    <ligand>
        <name>ATP</name>
        <dbReference type="ChEBI" id="CHEBI:30616"/>
    </ligand>
</feature>
<dbReference type="RefSeq" id="WP_117969360.1">
    <property type="nucleotide sequence ID" value="NZ_QSFD01000001.1"/>
</dbReference>
<dbReference type="GO" id="GO:0004674">
    <property type="term" value="F:protein serine/threonine kinase activity"/>
    <property type="evidence" value="ECO:0007669"/>
    <property type="project" value="UniProtKB-KW"/>
</dbReference>
<feature type="compositionally biased region" description="Low complexity" evidence="7">
    <location>
        <begin position="507"/>
        <end position="519"/>
    </location>
</feature>
<keyword evidence="3 6" id="KW-0547">Nucleotide-binding</keyword>
<dbReference type="SMART" id="SM00220">
    <property type="entry name" value="S_TKc"/>
    <property type="match status" value="1"/>
</dbReference>
<dbReference type="InterPro" id="IPR011009">
    <property type="entry name" value="Kinase-like_dom_sf"/>
</dbReference>
<keyword evidence="11" id="KW-1185">Reference proteome</keyword>
<proteinExistence type="predicted"/>
<keyword evidence="8" id="KW-1133">Transmembrane helix</keyword>
<keyword evidence="2" id="KW-0808">Transferase</keyword>
<dbReference type="Gene3D" id="1.10.510.10">
    <property type="entry name" value="Transferase(Phosphotransferase) domain 1"/>
    <property type="match status" value="1"/>
</dbReference>
<organism evidence="10 11">
    <name type="scientific">Eubacterium ventriosum</name>
    <dbReference type="NCBI Taxonomy" id="39496"/>
    <lineage>
        <taxon>Bacteria</taxon>
        <taxon>Bacillati</taxon>
        <taxon>Bacillota</taxon>
        <taxon>Clostridia</taxon>
        <taxon>Eubacteriales</taxon>
        <taxon>Eubacteriaceae</taxon>
        <taxon>Eubacterium</taxon>
    </lineage>
</organism>
<dbReference type="GO" id="GO:0005524">
    <property type="term" value="F:ATP binding"/>
    <property type="evidence" value="ECO:0007669"/>
    <property type="project" value="UniProtKB-UniRule"/>
</dbReference>
<reference evidence="10 11" key="1">
    <citation type="submission" date="2018-08" db="EMBL/GenBank/DDBJ databases">
        <title>A genome reference for cultivated species of the human gut microbiota.</title>
        <authorList>
            <person name="Zou Y."/>
            <person name="Xue W."/>
            <person name="Luo G."/>
        </authorList>
    </citation>
    <scope>NUCLEOTIDE SEQUENCE [LARGE SCALE GENOMIC DNA]</scope>
    <source>
        <strain evidence="10 11">AM44-11BH</strain>
    </source>
</reference>
<evidence type="ECO:0000256" key="4">
    <source>
        <dbReference type="ARBA" id="ARBA00022777"/>
    </source>
</evidence>
<name>A0A413RDI7_9FIRM</name>
<dbReference type="CDD" id="cd14014">
    <property type="entry name" value="STKc_PknB_like"/>
    <property type="match status" value="1"/>
</dbReference>
<dbReference type="InterPro" id="IPR017441">
    <property type="entry name" value="Protein_kinase_ATP_BS"/>
</dbReference>
<dbReference type="InterPro" id="IPR008271">
    <property type="entry name" value="Ser/Thr_kinase_AS"/>
</dbReference>
<feature type="compositionally biased region" description="Basic and acidic residues" evidence="7">
    <location>
        <begin position="520"/>
        <end position="533"/>
    </location>
</feature>
<keyword evidence="8" id="KW-0812">Transmembrane</keyword>
<dbReference type="PANTHER" id="PTHR24345">
    <property type="entry name" value="SERINE/THREONINE-PROTEIN KINASE PLK"/>
    <property type="match status" value="1"/>
</dbReference>
<dbReference type="SUPFAM" id="SSF56112">
    <property type="entry name" value="Protein kinase-like (PK-like)"/>
    <property type="match status" value="1"/>
</dbReference>
<feature type="compositionally biased region" description="Low complexity" evidence="7">
    <location>
        <begin position="481"/>
        <end position="498"/>
    </location>
</feature>
<keyword evidence="8" id="KW-0472">Membrane</keyword>
<evidence type="ECO:0000256" key="5">
    <source>
        <dbReference type="ARBA" id="ARBA00022840"/>
    </source>
</evidence>
<feature type="region of interest" description="Disordered" evidence="7">
    <location>
        <begin position="388"/>
        <end position="408"/>
    </location>
</feature>
<dbReference type="PROSITE" id="PS50011">
    <property type="entry name" value="PROTEIN_KINASE_DOM"/>
    <property type="match status" value="1"/>
</dbReference>
<dbReference type="PROSITE" id="PS00108">
    <property type="entry name" value="PROTEIN_KINASE_ST"/>
    <property type="match status" value="1"/>
</dbReference>